<dbReference type="EMBL" id="HACG01000253">
    <property type="protein sequence ID" value="CEK47118.1"/>
    <property type="molecule type" value="Transcribed_RNA"/>
</dbReference>
<gene>
    <name evidence="2" type="primary">ORF603</name>
</gene>
<feature type="region of interest" description="Disordered" evidence="1">
    <location>
        <begin position="83"/>
        <end position="106"/>
    </location>
</feature>
<feature type="non-terminal residue" evidence="2">
    <location>
        <position position="106"/>
    </location>
</feature>
<feature type="non-terminal residue" evidence="2">
    <location>
        <position position="1"/>
    </location>
</feature>
<organism evidence="2">
    <name type="scientific">Arion vulgaris</name>
    <dbReference type="NCBI Taxonomy" id="1028688"/>
    <lineage>
        <taxon>Eukaryota</taxon>
        <taxon>Metazoa</taxon>
        <taxon>Spiralia</taxon>
        <taxon>Lophotrochozoa</taxon>
        <taxon>Mollusca</taxon>
        <taxon>Gastropoda</taxon>
        <taxon>Heterobranchia</taxon>
        <taxon>Euthyneura</taxon>
        <taxon>Panpulmonata</taxon>
        <taxon>Eupulmonata</taxon>
        <taxon>Stylommatophora</taxon>
        <taxon>Helicina</taxon>
        <taxon>Arionoidea</taxon>
        <taxon>Arionidae</taxon>
        <taxon>Arion</taxon>
    </lineage>
</organism>
<accession>A0A0B6XTD2</accession>
<reference evidence="2" key="1">
    <citation type="submission" date="2014-12" db="EMBL/GenBank/DDBJ databases">
        <title>Insight into the proteome of Arion vulgaris.</title>
        <authorList>
            <person name="Aradska J."/>
            <person name="Bulat T."/>
            <person name="Smidak R."/>
            <person name="Sarate P."/>
            <person name="Gangsoo J."/>
            <person name="Sialana F."/>
            <person name="Bilban M."/>
            <person name="Lubec G."/>
        </authorList>
    </citation>
    <scope>NUCLEOTIDE SEQUENCE</scope>
    <source>
        <tissue evidence="2">Skin</tissue>
    </source>
</reference>
<feature type="region of interest" description="Disordered" evidence="1">
    <location>
        <begin position="27"/>
        <end position="60"/>
    </location>
</feature>
<proteinExistence type="predicted"/>
<protein>
    <submittedName>
        <fullName evidence="2">Uncharacterized protein</fullName>
    </submittedName>
</protein>
<feature type="compositionally biased region" description="Polar residues" evidence="1">
    <location>
        <begin position="27"/>
        <end position="53"/>
    </location>
</feature>
<evidence type="ECO:0000256" key="1">
    <source>
        <dbReference type="SAM" id="MobiDB-lite"/>
    </source>
</evidence>
<name>A0A0B6XTD2_9EUPU</name>
<dbReference type="AlphaFoldDB" id="A0A0B6XTD2"/>
<evidence type="ECO:0000313" key="2">
    <source>
        <dbReference type="EMBL" id="CEK47118.1"/>
    </source>
</evidence>
<sequence length="106" mass="10749">TTAASTTSYIIQQDGSIVPATSAEASTSQLSLDKSTSGQIPGNTSLLDSSNEQGAEGTEPLENEQIKLSGAANQTISTLPYMGTLAQASSSDTITPDPATSRAEPS</sequence>